<dbReference type="Pfam" id="PF13193">
    <property type="entry name" value="AMP-binding_C"/>
    <property type="match status" value="1"/>
</dbReference>
<protein>
    <submittedName>
        <fullName evidence="7">Non-ribosomal peptide synthetase</fullName>
    </submittedName>
</protein>
<keyword evidence="3" id="KW-0597">Phosphoprotein</keyword>
<dbReference type="InterPro" id="IPR000873">
    <property type="entry name" value="AMP-dep_synth/lig_dom"/>
</dbReference>
<dbReference type="RefSeq" id="WP_099975905.1">
    <property type="nucleotide sequence ID" value="NZ_CP013381.1"/>
</dbReference>
<dbReference type="InterPro" id="IPR020845">
    <property type="entry name" value="AMP-binding_CS"/>
</dbReference>
<keyword evidence="4" id="KW-0479">Metal-binding</keyword>
<dbReference type="GO" id="GO:0005737">
    <property type="term" value="C:cytoplasm"/>
    <property type="evidence" value="ECO:0007669"/>
    <property type="project" value="TreeGrafter"/>
</dbReference>
<dbReference type="Pfam" id="PF00975">
    <property type="entry name" value="Thioesterase"/>
    <property type="match status" value="1"/>
</dbReference>
<evidence type="ECO:0000313" key="7">
    <source>
        <dbReference type="EMBL" id="QPS41940.1"/>
    </source>
</evidence>
<dbReference type="PROSITE" id="PS50075">
    <property type="entry name" value="CARRIER"/>
    <property type="match status" value="2"/>
</dbReference>
<dbReference type="EMBL" id="CP065685">
    <property type="protein sequence ID" value="QPS41940.1"/>
    <property type="molecule type" value="Genomic_DNA"/>
</dbReference>
<feature type="region of interest" description="Disordered" evidence="5">
    <location>
        <begin position="1067"/>
        <end position="1086"/>
    </location>
</feature>
<dbReference type="PROSITE" id="PS00012">
    <property type="entry name" value="PHOSPHOPANTETHEINE"/>
    <property type="match status" value="2"/>
</dbReference>
<dbReference type="Gene3D" id="1.10.1200.10">
    <property type="entry name" value="ACP-like"/>
    <property type="match status" value="2"/>
</dbReference>
<accession>A0A7T2TXQ0</accession>
<feature type="region of interest" description="Disordered" evidence="5">
    <location>
        <begin position="1509"/>
        <end position="1534"/>
    </location>
</feature>
<dbReference type="SUPFAM" id="SSF52777">
    <property type="entry name" value="CoA-dependent acyltransferases"/>
    <property type="match status" value="4"/>
</dbReference>
<dbReference type="CDD" id="cd19543">
    <property type="entry name" value="DCL_NRPS"/>
    <property type="match status" value="1"/>
</dbReference>
<evidence type="ECO:0000256" key="3">
    <source>
        <dbReference type="ARBA" id="ARBA00022553"/>
    </source>
</evidence>
<dbReference type="PANTHER" id="PTHR45527">
    <property type="entry name" value="NONRIBOSOMAL PEPTIDE SYNTHETASE"/>
    <property type="match status" value="1"/>
</dbReference>
<dbReference type="Pfam" id="PF00550">
    <property type="entry name" value="PP-binding"/>
    <property type="match status" value="2"/>
</dbReference>
<feature type="domain" description="Carrier" evidence="6">
    <location>
        <begin position="993"/>
        <end position="1067"/>
    </location>
</feature>
<dbReference type="Pfam" id="PF00501">
    <property type="entry name" value="AMP-binding"/>
    <property type="match status" value="1"/>
</dbReference>
<dbReference type="Gene3D" id="3.30.300.30">
    <property type="match status" value="1"/>
</dbReference>
<evidence type="ECO:0000313" key="8">
    <source>
        <dbReference type="Proteomes" id="UP000594943"/>
    </source>
</evidence>
<dbReference type="CDD" id="cd17643">
    <property type="entry name" value="A_NRPS_Cytc1-like"/>
    <property type="match status" value="1"/>
</dbReference>
<dbReference type="SMART" id="SM00823">
    <property type="entry name" value="PKS_PP"/>
    <property type="match status" value="2"/>
</dbReference>
<dbReference type="FunFam" id="1.10.1200.10:FF:000005">
    <property type="entry name" value="Nonribosomal peptide synthetase 1"/>
    <property type="match status" value="1"/>
</dbReference>
<dbReference type="KEGG" id="bhg:I6G56_01265"/>
<dbReference type="GO" id="GO:0043041">
    <property type="term" value="P:amino acid activation for nonribosomal peptide biosynthetic process"/>
    <property type="evidence" value="ECO:0007669"/>
    <property type="project" value="TreeGrafter"/>
</dbReference>
<dbReference type="InterPro" id="IPR001242">
    <property type="entry name" value="Condensation_dom"/>
</dbReference>
<dbReference type="InterPro" id="IPR023213">
    <property type="entry name" value="CAT-like_dom_sf"/>
</dbReference>
<dbReference type="PANTHER" id="PTHR45527:SF1">
    <property type="entry name" value="FATTY ACID SYNTHASE"/>
    <property type="match status" value="1"/>
</dbReference>
<dbReference type="InterPro" id="IPR029058">
    <property type="entry name" value="AB_hydrolase_fold"/>
</dbReference>
<dbReference type="SMART" id="SM00824">
    <property type="entry name" value="PKS_TE"/>
    <property type="match status" value="1"/>
</dbReference>
<dbReference type="PROSITE" id="PS00455">
    <property type="entry name" value="AMP_BINDING"/>
    <property type="match status" value="1"/>
</dbReference>
<dbReference type="InterPro" id="IPR020802">
    <property type="entry name" value="TesA-like"/>
</dbReference>
<dbReference type="Gene3D" id="3.40.50.12780">
    <property type="entry name" value="N-terminal domain of ligase-like"/>
    <property type="match status" value="1"/>
</dbReference>
<dbReference type="Pfam" id="PF00668">
    <property type="entry name" value="Condensation"/>
    <property type="match status" value="2"/>
</dbReference>
<dbReference type="GO" id="GO:0031177">
    <property type="term" value="F:phosphopantetheine binding"/>
    <property type="evidence" value="ECO:0007669"/>
    <property type="project" value="InterPro"/>
</dbReference>
<dbReference type="FunFam" id="3.40.50.12780:FF:000012">
    <property type="entry name" value="Non-ribosomal peptide synthetase"/>
    <property type="match status" value="1"/>
</dbReference>
<dbReference type="InterPro" id="IPR010071">
    <property type="entry name" value="AA_adenyl_dom"/>
</dbReference>
<dbReference type="SUPFAM" id="SSF53474">
    <property type="entry name" value="alpha/beta-Hydrolases"/>
    <property type="match status" value="1"/>
</dbReference>
<geneLocation type="plasmid" evidence="7 8">
    <name>unnamed</name>
</geneLocation>
<gene>
    <name evidence="7" type="ORF">I6G56_01265</name>
</gene>
<comment type="cofactor">
    <cofactor evidence="1">
        <name>pantetheine 4'-phosphate</name>
        <dbReference type="ChEBI" id="CHEBI:47942"/>
    </cofactor>
</comment>
<keyword evidence="2" id="KW-0596">Phosphopantetheine</keyword>
<evidence type="ECO:0000259" key="6">
    <source>
        <dbReference type="PROSITE" id="PS50075"/>
    </source>
</evidence>
<dbReference type="InterPro" id="IPR045851">
    <property type="entry name" value="AMP-bd_C_sf"/>
</dbReference>
<feature type="domain" description="Carrier" evidence="6">
    <location>
        <begin position="1549"/>
        <end position="1625"/>
    </location>
</feature>
<dbReference type="NCBIfam" id="TIGR01733">
    <property type="entry name" value="AA-adenyl-dom"/>
    <property type="match status" value="1"/>
</dbReference>
<dbReference type="InterPro" id="IPR006162">
    <property type="entry name" value="Ppantetheine_attach_site"/>
</dbReference>
<dbReference type="InterPro" id="IPR020806">
    <property type="entry name" value="PKS_PP-bd"/>
</dbReference>
<dbReference type="Gene3D" id="3.40.50.1820">
    <property type="entry name" value="alpha/beta hydrolase"/>
    <property type="match status" value="1"/>
</dbReference>
<evidence type="ECO:0000256" key="5">
    <source>
        <dbReference type="SAM" id="MobiDB-lite"/>
    </source>
</evidence>
<keyword evidence="7" id="KW-0614">Plasmid</keyword>
<feature type="compositionally biased region" description="Low complexity" evidence="5">
    <location>
        <begin position="1067"/>
        <end position="1084"/>
    </location>
</feature>
<proteinExistence type="predicted"/>
<dbReference type="GO" id="GO:0044550">
    <property type="term" value="P:secondary metabolite biosynthetic process"/>
    <property type="evidence" value="ECO:0007669"/>
    <property type="project" value="TreeGrafter"/>
</dbReference>
<evidence type="ECO:0000256" key="2">
    <source>
        <dbReference type="ARBA" id="ARBA00022450"/>
    </source>
</evidence>
<dbReference type="GO" id="GO:0046872">
    <property type="term" value="F:metal ion binding"/>
    <property type="evidence" value="ECO:0007669"/>
    <property type="project" value="UniProtKB-KW"/>
</dbReference>
<organism evidence="7 8">
    <name type="scientific">Burkholderia humptydooensis</name>
    <dbReference type="NCBI Taxonomy" id="430531"/>
    <lineage>
        <taxon>Bacteria</taxon>
        <taxon>Pseudomonadati</taxon>
        <taxon>Pseudomonadota</taxon>
        <taxon>Betaproteobacteria</taxon>
        <taxon>Burkholderiales</taxon>
        <taxon>Burkholderiaceae</taxon>
        <taxon>Burkholderia</taxon>
        <taxon>pseudomallei group</taxon>
    </lineage>
</organism>
<evidence type="ECO:0000256" key="1">
    <source>
        <dbReference type="ARBA" id="ARBA00001957"/>
    </source>
</evidence>
<feature type="compositionally biased region" description="Low complexity" evidence="5">
    <location>
        <begin position="1509"/>
        <end position="1518"/>
    </location>
</feature>
<reference evidence="7 8" key="1">
    <citation type="submission" date="2020-12" db="EMBL/GenBank/DDBJ databases">
        <title>FDA dAtabase for Regulatory Grade micrObial Sequences (FDA-ARGOS): Supporting development and validation of Infectious Disease Dx tests.</title>
        <authorList>
            <person name="Nelson B."/>
            <person name="Plummer A."/>
            <person name="Tallon L."/>
            <person name="Sadzewicz L."/>
            <person name="Zhao X."/>
            <person name="Boylan J."/>
            <person name="Ott S."/>
            <person name="Bowen H."/>
            <person name="Vavikolanu K."/>
            <person name="Mehta A."/>
            <person name="Aluvathingal J."/>
            <person name="Nadendla S."/>
            <person name="Myers T."/>
            <person name="Yan Y."/>
            <person name="Sichtig H."/>
        </authorList>
    </citation>
    <scope>NUCLEOTIDE SEQUENCE [LARGE SCALE GENOMIC DNA]</scope>
    <source>
        <strain evidence="7 8">FDAARGOS_899</strain>
        <plasmid evidence="7 8">unnamed</plasmid>
    </source>
</reference>
<evidence type="ECO:0000256" key="4">
    <source>
        <dbReference type="ARBA" id="ARBA00022723"/>
    </source>
</evidence>
<dbReference type="InterPro" id="IPR009081">
    <property type="entry name" value="PP-bd_ACP"/>
</dbReference>
<dbReference type="InterPro" id="IPR001031">
    <property type="entry name" value="Thioesterase"/>
</dbReference>
<dbReference type="InterPro" id="IPR036736">
    <property type="entry name" value="ACP-like_sf"/>
</dbReference>
<dbReference type="SUPFAM" id="SSF47336">
    <property type="entry name" value="ACP-like"/>
    <property type="match status" value="2"/>
</dbReference>
<sequence length="1923" mass="208350">MNPTLSNTAQQARSNVETMLPLTPTQQGLLFHTLRAPDSGVYYEQVGCTFQAALDVADYRRALEAVVARHGVLRTGFLWDGPSRPVQVVFRHVELPWAEEDWRHLDHDEQQRRLAAYREADRRPGFHLSRAPLMRCALFRTGEQRYEFVWSYHHLLLDGWSVQIVLGEALACYDAYRRGDAPALPPPQPYSAFLRWLDAQDGTAAEAFWRARLGDVRAATPLPLADDARPGDASGHGVLERLLDPGASDALQRLARACEVTPSTVIQAAWALLLGRASGRDDVVFGTTVSGRPAGLRGVEQMVGLFVNALPTRVAIDPTLTLGDWLRHLHRQHVEAEAYAYTPLHAIPGWSGIVPGAPLFESLVVFENYPAHAAANRYREQLGVTDVEVVEQTNYPLTVVAIPGERLCLRVHFDRQRLAQASVARLLGMLAALLDQFLRGGAALRVGQVSLLGGEAARALVAQWNAEARPAADPVRRCLHRRFEDHARVRPDAVAVQCDGQALSYAELDRRANRLAWRLHAAGVRGNVPVALAFERGLDSIVAILAVLKAGAFYVPLDLDYPPEHLAWILDDIAAGVLICDDAQRERFDSFGGTRLTIRDDADADAADARVDAPPPRDTSPADLCYVIYTSGSTGQPKGVCVEHRNVDHLFASTRRTYSIGSSDVWTQFHSYAFDFSVWEIWGALLHGGRLEVVPYRCSRTPGEFLALLARTGVTMLSQTPTAFKQLLRALDDARQPLPASLRYVFFGGEATIPCQFAACLSDAHGVVLVNLYGITETTVHVTERMLGPGDAQASRSPIGRPLPGYRVYLLDDAGHPVPPGVPGEIHVGGEGVARGYHNRPELDRARFVADPFVPGARLYRSGDLGCFDACGELDYLGRIDDQVKIRGFRIELGEVEATLARHAAVASAAVMVDDTTVDGHAQLVGFVVPRDAARVSVAALRDWLAQRLPPHAVPARLIEIDAIPLTTNGKLDRRRLADALAADGDAARPHVAPRNAVERALAEVFESVLKRTPVGVTDNFFELGGDSILSIQILSAAHKVGIDFSLDDLMQSLTIERLAPHVRPVGAASQPAAAPAPRTSPSRGQAYDDAYPLSAMQMAMLANEMRHGNDAAYHNVSDQRLALPFDAAALEAALHGAFERHPALRTAFDLAADVEPLQYVHHRVPLPLTVRDWRGLDPAQQDARIRDWRAAEQRLRFDVARPPLIRFAVHRLSDDMMHIGVTKHHAILDGWSFNLLLSELISDYTARVAGRPLTLTAPASRFRAFVEQERAAVASDALRDWWRARLQALPVTRLAREPEGDAAPMAVPISVAQSMRLEALAARAGASVKSVLLTVHLLALSRITGMHAVTSGVVFNGRSEGADGDRVLGLFLNSLPLAFDLTAGTRDAVELVRAVQAAELEIFSRRRYPLIELHRQIGTVFDVLFNFTHFRALEEAVRDIDVSEGYATDMTNVPLVVQSSFDGRQGVLRIMLVPSRRHFSAATVGRFVGHYTHALRMMLGEPAPAMRDADAAGATNASGDPHRSEASTHAALAAGAASSTRASAVARPHGAALRRELNALWAAVLKREVPSDTIDFGALGGDSLLMLRICSRAGRAFGLDAQVVARLLTAQTVAEQARVIETDGAGDSGAQVGALVALSAPGDAPPLFFAPGAGGHVSYLRALAAELPDAFAVWGMVLPGPDEGGAGASRVESMAAALIADIRRVQPSGPYRLGGHSFGGWVAFEIARQLAGQGESVDWVAVVDSLPPGVTTQQSLKWNWSGGRWIAEIGNSFARLADTELAFDAREFDALDDARQIERLRARLIEAGVVPDALGLPEFAARVRAFIAHSLTDYTPATRYTGALRVIVAADGEDRDAAAPGRDALVDGWRAVVSDEVTAIRLPGDHVGIMRRPFVSGLAAALRAAGAAARHAASVMESEGER</sequence>
<dbReference type="Gene3D" id="3.30.559.10">
    <property type="entry name" value="Chloramphenicol acetyltransferase-like domain"/>
    <property type="match status" value="2"/>
</dbReference>
<dbReference type="GO" id="GO:0003824">
    <property type="term" value="F:catalytic activity"/>
    <property type="evidence" value="ECO:0007669"/>
    <property type="project" value="InterPro"/>
</dbReference>
<dbReference type="Proteomes" id="UP000594943">
    <property type="component" value="Plasmid unnamed"/>
</dbReference>
<dbReference type="SUPFAM" id="SSF56801">
    <property type="entry name" value="Acetyl-CoA synthetase-like"/>
    <property type="match status" value="1"/>
</dbReference>
<name>A0A7T2TXQ0_9BURK</name>
<dbReference type="InterPro" id="IPR025110">
    <property type="entry name" value="AMP-bd_C"/>
</dbReference>
<dbReference type="Gene3D" id="3.30.559.30">
    <property type="entry name" value="Nonribosomal peptide synthetase, condensation domain"/>
    <property type="match status" value="2"/>
</dbReference>
<dbReference type="InterPro" id="IPR042099">
    <property type="entry name" value="ANL_N_sf"/>
</dbReference>
<dbReference type="FunFam" id="3.40.50.980:FF:000001">
    <property type="entry name" value="Non-ribosomal peptide synthetase"/>
    <property type="match status" value="1"/>
</dbReference>